<evidence type="ECO:0000256" key="1">
    <source>
        <dbReference type="SAM" id="Phobius"/>
    </source>
</evidence>
<dbReference type="Pfam" id="PF13508">
    <property type="entry name" value="Acetyltransf_7"/>
    <property type="match status" value="1"/>
</dbReference>
<dbReference type="EMBL" id="JALLPJ020001078">
    <property type="protein sequence ID" value="KAL3776862.1"/>
    <property type="molecule type" value="Genomic_DNA"/>
</dbReference>
<accession>A0ABD3NME2</accession>
<dbReference type="PANTHER" id="PTHR43617">
    <property type="entry name" value="L-AMINO ACID N-ACETYLTRANSFERASE"/>
    <property type="match status" value="1"/>
</dbReference>
<feature type="domain" description="N-acetyltransferase" evidence="2">
    <location>
        <begin position="85"/>
        <end position="297"/>
    </location>
</feature>
<organism evidence="3 4">
    <name type="scientific">Cyclotella atomus</name>
    <dbReference type="NCBI Taxonomy" id="382360"/>
    <lineage>
        <taxon>Eukaryota</taxon>
        <taxon>Sar</taxon>
        <taxon>Stramenopiles</taxon>
        <taxon>Ochrophyta</taxon>
        <taxon>Bacillariophyta</taxon>
        <taxon>Coscinodiscophyceae</taxon>
        <taxon>Thalassiosirophycidae</taxon>
        <taxon>Stephanodiscales</taxon>
        <taxon>Stephanodiscaceae</taxon>
        <taxon>Cyclotella</taxon>
    </lineage>
</organism>
<dbReference type="CDD" id="cd04301">
    <property type="entry name" value="NAT_SF"/>
    <property type="match status" value="1"/>
</dbReference>
<dbReference type="Gene3D" id="3.40.630.30">
    <property type="match status" value="1"/>
</dbReference>
<protein>
    <recommendedName>
        <fullName evidence="2">N-acetyltransferase domain-containing protein</fullName>
    </recommendedName>
</protein>
<dbReference type="AlphaFoldDB" id="A0ABD3NME2"/>
<dbReference type="InterPro" id="IPR050276">
    <property type="entry name" value="MshD_Acetyltransferase"/>
</dbReference>
<evidence type="ECO:0000313" key="4">
    <source>
        <dbReference type="Proteomes" id="UP001530400"/>
    </source>
</evidence>
<reference evidence="3 4" key="1">
    <citation type="submission" date="2024-10" db="EMBL/GenBank/DDBJ databases">
        <title>Updated reference genomes for cyclostephanoid diatoms.</title>
        <authorList>
            <person name="Roberts W.R."/>
            <person name="Alverson A.J."/>
        </authorList>
    </citation>
    <scope>NUCLEOTIDE SEQUENCE [LARGE SCALE GENOMIC DNA]</scope>
    <source>
        <strain evidence="3 4">AJA010-31</strain>
    </source>
</reference>
<evidence type="ECO:0000313" key="3">
    <source>
        <dbReference type="EMBL" id="KAL3776862.1"/>
    </source>
</evidence>
<dbReference type="InterPro" id="IPR016181">
    <property type="entry name" value="Acyl_CoA_acyltransferase"/>
</dbReference>
<proteinExistence type="predicted"/>
<keyword evidence="1" id="KW-1133">Transmembrane helix</keyword>
<feature type="transmembrane region" description="Helical" evidence="1">
    <location>
        <begin position="9"/>
        <end position="29"/>
    </location>
</feature>
<gene>
    <name evidence="3" type="ORF">ACHAWO_000590</name>
</gene>
<keyword evidence="1" id="KW-0812">Transmembrane</keyword>
<name>A0ABD3NME2_9STRA</name>
<sequence>MAQALRQKWMIAIAIITLQYFFVSSFQLIPLSSSRNVLGLCNSFQTQADVSPASVPPFARAEEVDRPEYFVSEALFVHLGPAAHILTEAFYSHRTNFITFQIEKLKTALSLESTFDKQRINPMGQMFVACSSRTGKVLGFAEVDTCSLKKDCNEVIECGIDEIGKSKSDLPRPYMYNLAVDKQWQRKGIATALVDACENFVANMEQPHDDVAIMQYKKMGYSDPSLLAACNEFVANLVEEERWLYLRVRKSNAEAISFYRRLGYDEVDPSSIGITQSDVNSNSAEEGELILMGKFLCVKA</sequence>
<dbReference type="InterPro" id="IPR000182">
    <property type="entry name" value="GNAT_dom"/>
</dbReference>
<dbReference type="Proteomes" id="UP001530400">
    <property type="component" value="Unassembled WGS sequence"/>
</dbReference>
<evidence type="ECO:0000259" key="2">
    <source>
        <dbReference type="PROSITE" id="PS51186"/>
    </source>
</evidence>
<keyword evidence="1" id="KW-0472">Membrane</keyword>
<dbReference type="PROSITE" id="PS51186">
    <property type="entry name" value="GNAT"/>
    <property type="match status" value="1"/>
</dbReference>
<dbReference type="SUPFAM" id="SSF55729">
    <property type="entry name" value="Acyl-CoA N-acyltransferases (Nat)"/>
    <property type="match status" value="1"/>
</dbReference>
<comment type="caution">
    <text evidence="3">The sequence shown here is derived from an EMBL/GenBank/DDBJ whole genome shotgun (WGS) entry which is preliminary data.</text>
</comment>
<keyword evidence="4" id="KW-1185">Reference proteome</keyword>